<keyword evidence="3" id="KW-0813">Transport</keyword>
<feature type="transmembrane region" description="Helical" evidence="7">
    <location>
        <begin position="109"/>
        <end position="127"/>
    </location>
</feature>
<evidence type="ECO:0000256" key="5">
    <source>
        <dbReference type="ARBA" id="ARBA00022989"/>
    </source>
</evidence>
<proteinExistence type="inferred from homology"/>
<dbReference type="PANTHER" id="PTHR31645:SF3">
    <property type="entry name" value="OLIGOPEPTIDE TRANSPORTER"/>
    <property type="match status" value="1"/>
</dbReference>
<feature type="transmembrane region" description="Helical" evidence="7">
    <location>
        <begin position="184"/>
        <end position="205"/>
    </location>
</feature>
<dbReference type="InParanoid" id="A0A165AGP9"/>
<dbReference type="OrthoDB" id="77405at2759"/>
<feature type="transmembrane region" description="Helical" evidence="7">
    <location>
        <begin position="483"/>
        <end position="501"/>
    </location>
</feature>
<evidence type="ECO:0000256" key="7">
    <source>
        <dbReference type="SAM" id="Phobius"/>
    </source>
</evidence>
<dbReference type="Proteomes" id="UP000076632">
    <property type="component" value="Unassembled WGS sequence"/>
</dbReference>
<accession>A0A165AGP9</accession>
<dbReference type="AlphaFoldDB" id="A0A165AGP9"/>
<dbReference type="PANTHER" id="PTHR31645">
    <property type="entry name" value="OLIGOPEPTIDE TRANSPORTER YGL114W-RELATED"/>
    <property type="match status" value="1"/>
</dbReference>
<feature type="transmembrane region" description="Helical" evidence="7">
    <location>
        <begin position="576"/>
        <end position="597"/>
    </location>
</feature>
<dbReference type="GO" id="GO:0000329">
    <property type="term" value="C:fungal-type vacuole membrane"/>
    <property type="evidence" value="ECO:0007669"/>
    <property type="project" value="TreeGrafter"/>
</dbReference>
<dbReference type="GeneID" id="28895152"/>
<dbReference type="OMA" id="GIGMYLP"/>
<feature type="transmembrane region" description="Helical" evidence="7">
    <location>
        <begin position="379"/>
        <end position="398"/>
    </location>
</feature>
<dbReference type="STRING" id="1328760.A0A165AGP9"/>
<evidence type="ECO:0000313" key="9">
    <source>
        <dbReference type="Proteomes" id="UP000076632"/>
    </source>
</evidence>
<dbReference type="Pfam" id="PF03169">
    <property type="entry name" value="OPT"/>
    <property type="match status" value="1"/>
</dbReference>
<name>A0A165AGP9_XYLHT</name>
<dbReference type="NCBIfam" id="TIGR00728">
    <property type="entry name" value="OPT_sfam"/>
    <property type="match status" value="1"/>
</dbReference>
<feature type="transmembrane region" description="Helical" evidence="7">
    <location>
        <begin position="84"/>
        <end position="103"/>
    </location>
</feature>
<dbReference type="RefSeq" id="XP_018185998.1">
    <property type="nucleotide sequence ID" value="XM_018330015.1"/>
</dbReference>
<organism evidence="8 9">
    <name type="scientific">Xylona heveae (strain CBS 132557 / TC161)</name>
    <dbReference type="NCBI Taxonomy" id="1328760"/>
    <lineage>
        <taxon>Eukaryota</taxon>
        <taxon>Fungi</taxon>
        <taxon>Dikarya</taxon>
        <taxon>Ascomycota</taxon>
        <taxon>Pezizomycotina</taxon>
        <taxon>Xylonomycetes</taxon>
        <taxon>Xylonales</taxon>
        <taxon>Xylonaceae</taxon>
        <taxon>Xylona</taxon>
    </lineage>
</organism>
<keyword evidence="4 7" id="KW-0812">Transmembrane</keyword>
<keyword evidence="5 7" id="KW-1133">Transmembrane helix</keyword>
<sequence length="758" mass="82372">MQSRGIGPTVVSGFNVIEDLPNGERVVRRASVDPNGISEKIGDIKDGSAVSITEEEIEAPDPFKPFPHDPGVPEETNILRVRSIFIGLVCGALVNASNVYLGLKTGWTFSANLFGAILGFAVIKFCSNTFAKNFPILGGDFGPKENNIIQTSATAAGGLSSIFISALPALYQLNLMSDDPKKDYWRIVSFTTVCAYFGFFFATPLRKFFIIYLARELRLVFPTGTATAMTIRSMHAAIGGAAIAKAKTKAMGIAFAGACTLRVVSQYCIGILWDWHIFTWFYIWGHYKNLAINVENWGWYVEWTPAFIGSGMIVGLNPSWSFFFGSVVAWGIIGPALVHNGAAYGVQALGPDGPEKWQDYITFASLHLKDAKNNPSPRYWLLWPGVLTMIVVSFTELFCQYKVLYYTGISLWRAVAMSLNATFQAMKKDVPWIRKQASIEEKHTVQDFATEDELVKWWMWAPGLLVVIICTCVVLGLQYNMPVGMSLLAVFLGFIFSFLAIQCTGVTDITPLTAASKASQLVLGGATRGEHWSIKRALTLNLIGGTIASGSANQSSDLTTDFRVGFLLRTPPKQQWIAQGIGSVVAIFLAPGMFVLFTKAYPCIIDLEADTCAFAAPSVSAWRAVAQAVTDPVFPVPTSSGIFSVIFAAFGALLVIFRTFYLTGSREKYRVWVPNMMAVALAFVLPQTQYGTAMAIGSTASYIWAKKSPVKFDIYCYAVAAGLIAGEGIGGVINAIFQVAGISGDKYGTNIACPGDSC</sequence>
<feature type="transmembrane region" description="Helical" evidence="7">
    <location>
        <begin position="457"/>
        <end position="477"/>
    </location>
</feature>
<feature type="transmembrane region" description="Helical" evidence="7">
    <location>
        <begin position="641"/>
        <end position="661"/>
    </location>
</feature>
<dbReference type="InterPro" id="IPR004813">
    <property type="entry name" value="OPT"/>
</dbReference>
<evidence type="ECO:0000256" key="4">
    <source>
        <dbReference type="ARBA" id="ARBA00022692"/>
    </source>
</evidence>
<dbReference type="EMBL" id="KV407463">
    <property type="protein sequence ID" value="KZF20443.1"/>
    <property type="molecule type" value="Genomic_DNA"/>
</dbReference>
<protein>
    <submittedName>
        <fullName evidence="8">OPT superfamily oligopeptide transporter</fullName>
    </submittedName>
</protein>
<evidence type="ECO:0000256" key="2">
    <source>
        <dbReference type="ARBA" id="ARBA00008807"/>
    </source>
</evidence>
<evidence type="ECO:0000313" key="8">
    <source>
        <dbReference type="EMBL" id="KZF20443.1"/>
    </source>
</evidence>
<comment type="subcellular location">
    <subcellularLocation>
        <location evidence="1">Membrane</location>
        <topology evidence="1">Multi-pass membrane protein</topology>
    </subcellularLocation>
</comment>
<feature type="transmembrane region" description="Helical" evidence="7">
    <location>
        <begin position="148"/>
        <end position="172"/>
    </location>
</feature>
<comment type="similarity">
    <text evidence="2">Belongs to the oligopeptide OPT transporter family.</text>
</comment>
<evidence type="ECO:0000256" key="6">
    <source>
        <dbReference type="ARBA" id="ARBA00023136"/>
    </source>
</evidence>
<evidence type="ECO:0000256" key="1">
    <source>
        <dbReference type="ARBA" id="ARBA00004141"/>
    </source>
</evidence>
<evidence type="ECO:0000256" key="3">
    <source>
        <dbReference type="ARBA" id="ARBA00022448"/>
    </source>
</evidence>
<keyword evidence="9" id="KW-1185">Reference proteome</keyword>
<keyword evidence="6 7" id="KW-0472">Membrane</keyword>
<dbReference type="GO" id="GO:0035673">
    <property type="term" value="F:oligopeptide transmembrane transporter activity"/>
    <property type="evidence" value="ECO:0007669"/>
    <property type="project" value="InterPro"/>
</dbReference>
<gene>
    <name evidence="8" type="ORF">L228DRAFT_213974</name>
</gene>
<reference evidence="8 9" key="1">
    <citation type="journal article" date="2016" name="Fungal Biol.">
        <title>The genome of Xylona heveae provides a window into fungal endophytism.</title>
        <authorList>
            <person name="Gazis R."/>
            <person name="Kuo A."/>
            <person name="Riley R."/>
            <person name="LaButti K."/>
            <person name="Lipzen A."/>
            <person name="Lin J."/>
            <person name="Amirebrahimi M."/>
            <person name="Hesse C.N."/>
            <person name="Spatafora J.W."/>
            <person name="Henrissat B."/>
            <person name="Hainaut M."/>
            <person name="Grigoriev I.V."/>
            <person name="Hibbett D.S."/>
        </authorList>
    </citation>
    <scope>NUCLEOTIDE SEQUENCE [LARGE SCALE GENOMIC DNA]</scope>
    <source>
        <strain evidence="8 9">TC161</strain>
    </source>
</reference>
<dbReference type="InterPro" id="IPR045035">
    <property type="entry name" value="YSL-like"/>
</dbReference>